<evidence type="ECO:0000256" key="2">
    <source>
        <dbReference type="ARBA" id="ARBA00022448"/>
    </source>
</evidence>
<accession>X6MY65</accession>
<dbReference type="InterPro" id="IPR000225">
    <property type="entry name" value="Armadillo"/>
</dbReference>
<keyword evidence="4 5" id="KW-0653">Protein transport</keyword>
<dbReference type="GO" id="GO:0061608">
    <property type="term" value="F:nuclear import signal receptor activity"/>
    <property type="evidence" value="ECO:0007669"/>
    <property type="project" value="InterPro"/>
</dbReference>
<dbReference type="Pfam" id="PF13513">
    <property type="entry name" value="HEAT_EZ"/>
    <property type="match status" value="1"/>
</dbReference>
<name>X6MY65_RETFI</name>
<evidence type="ECO:0000256" key="5">
    <source>
        <dbReference type="PIRNR" id="PIRNR005673"/>
    </source>
</evidence>
<evidence type="ECO:0000313" key="7">
    <source>
        <dbReference type="Proteomes" id="UP000023152"/>
    </source>
</evidence>
<dbReference type="InterPro" id="IPR011989">
    <property type="entry name" value="ARM-like"/>
</dbReference>
<dbReference type="GO" id="GO:0006606">
    <property type="term" value="P:protein import into nucleus"/>
    <property type="evidence" value="ECO:0007669"/>
    <property type="project" value="InterPro"/>
</dbReference>
<evidence type="ECO:0000256" key="1">
    <source>
        <dbReference type="ARBA" id="ARBA00010394"/>
    </source>
</evidence>
<dbReference type="PANTHER" id="PTHR23316">
    <property type="entry name" value="IMPORTIN ALPHA"/>
    <property type="match status" value="1"/>
</dbReference>
<comment type="caution">
    <text evidence="6">The sequence shown here is derived from an EMBL/GenBank/DDBJ whole genome shotgun (WGS) entry which is preliminary data.</text>
</comment>
<dbReference type="AlphaFoldDB" id="X6MY65"/>
<evidence type="ECO:0000256" key="4">
    <source>
        <dbReference type="ARBA" id="ARBA00022927"/>
    </source>
</evidence>
<dbReference type="Proteomes" id="UP000023152">
    <property type="component" value="Unassembled WGS sequence"/>
</dbReference>
<organism evidence="6 7">
    <name type="scientific">Reticulomyxa filosa</name>
    <dbReference type="NCBI Taxonomy" id="46433"/>
    <lineage>
        <taxon>Eukaryota</taxon>
        <taxon>Sar</taxon>
        <taxon>Rhizaria</taxon>
        <taxon>Retaria</taxon>
        <taxon>Foraminifera</taxon>
        <taxon>Monothalamids</taxon>
        <taxon>Reticulomyxidae</taxon>
        <taxon>Reticulomyxa</taxon>
    </lineage>
</organism>
<gene>
    <name evidence="6" type="ORF">RFI_18281</name>
</gene>
<dbReference type="GO" id="GO:0005737">
    <property type="term" value="C:cytoplasm"/>
    <property type="evidence" value="ECO:0007669"/>
    <property type="project" value="InterPro"/>
</dbReference>
<evidence type="ECO:0000256" key="3">
    <source>
        <dbReference type="ARBA" id="ARBA00022737"/>
    </source>
</evidence>
<keyword evidence="2 5" id="KW-0813">Transport</keyword>
<keyword evidence="7" id="KW-1185">Reference proteome</keyword>
<reference evidence="6 7" key="1">
    <citation type="journal article" date="2013" name="Curr. Biol.">
        <title>The Genome of the Foraminiferan Reticulomyxa filosa.</title>
        <authorList>
            <person name="Glockner G."/>
            <person name="Hulsmann N."/>
            <person name="Schleicher M."/>
            <person name="Noegel A.A."/>
            <person name="Eichinger L."/>
            <person name="Gallinger C."/>
            <person name="Pawlowski J."/>
            <person name="Sierra R."/>
            <person name="Euteneuer U."/>
            <person name="Pillet L."/>
            <person name="Moustafa A."/>
            <person name="Platzer M."/>
            <person name="Groth M."/>
            <person name="Szafranski K."/>
            <person name="Schliwa M."/>
        </authorList>
    </citation>
    <scope>NUCLEOTIDE SEQUENCE [LARGE SCALE GENOMIC DNA]</scope>
</reference>
<protein>
    <recommendedName>
        <fullName evidence="5">Importin subunit alpha</fullName>
    </recommendedName>
</protein>
<dbReference type="OMA" id="CVEFLDY"/>
<dbReference type="InterPro" id="IPR024931">
    <property type="entry name" value="Importin_alpha"/>
</dbReference>
<proteinExistence type="inferred from homology"/>
<dbReference type="OrthoDB" id="29145at2759"/>
<dbReference type="EMBL" id="ASPP01014198">
    <property type="protein sequence ID" value="ETO18960.1"/>
    <property type="molecule type" value="Genomic_DNA"/>
</dbReference>
<dbReference type="SUPFAM" id="SSF48371">
    <property type="entry name" value="ARM repeat"/>
    <property type="match status" value="1"/>
</dbReference>
<keyword evidence="3" id="KW-0677">Repeat</keyword>
<dbReference type="InterPro" id="IPR016024">
    <property type="entry name" value="ARM-type_fold"/>
</dbReference>
<dbReference type="PIRSF" id="PIRSF005673">
    <property type="entry name" value="Importin_alpha"/>
    <property type="match status" value="1"/>
</dbReference>
<evidence type="ECO:0000313" key="6">
    <source>
        <dbReference type="EMBL" id="ETO18960.1"/>
    </source>
</evidence>
<dbReference type="Gene3D" id="1.25.10.10">
    <property type="entry name" value="Leucine-rich Repeat Variant"/>
    <property type="match status" value="1"/>
</dbReference>
<sequence>MSQPGEESKEEAVEVSTATLDDLDKYVAAIKSKDGNKILKGVEAVRELVSAEVVPPMEEMLASGVVPILIDMISNKFDYSTDTTDKALEDDIKGKLQFQASWALSDMAGGDEEDHKKELVDMGYIEGFMSLLKNATNPELFSQAVSGLGNIAFASVQFRDQILHLGALEYILKNIDTCPLEIKRKVVSSLRAIYKNRTISEWKQVAPLLQYLIGLVAQSTDIETIVDALCIIEQQSGVDLSLRIDAILEAGIVSVLFKLLQQDCGQKNKRQVYFSLYKNVTFCIDLRCVVWVVSNFFFFFFLPMGKAKATNKLHAELVKAALLIIGSISSGTNSQTQKLIERGILDIIDTLLDHSDKKVKEQACWILSNVIPTLEEDRQLHLFFEKKHLIKTIVELSRQRNIPPVRKEAGWCLINAMSSASFEQMNELVNAGFIEAMVELLDTRTNKIIPLALNALDSCFDKYTQHANDNINPNPLVQKMEELGGLNLLEDILEVYDGDISIIKNFIAKYWPEDDSLVTKIFLKFDKSIIRKAIPFFTNFALKKTTLHFVLKYINNIYYCTIIDINGNENEIKSDINVQFTKKQK</sequence>
<dbReference type="SMART" id="SM00185">
    <property type="entry name" value="ARM"/>
    <property type="match status" value="3"/>
</dbReference>
<comment type="similarity">
    <text evidence="1 5">Belongs to the importin alpha family.</text>
</comment>